<organism evidence="2">
    <name type="scientific">Streptomyces sp. Y1</name>
    <dbReference type="NCBI Taxonomy" id="3238634"/>
    <lineage>
        <taxon>Bacteria</taxon>
        <taxon>Bacillati</taxon>
        <taxon>Actinomycetota</taxon>
        <taxon>Actinomycetes</taxon>
        <taxon>Kitasatosporales</taxon>
        <taxon>Streptomycetaceae</taxon>
        <taxon>Streptomyces</taxon>
    </lineage>
</organism>
<sequence length="282" mass="31159">MSSTPSSSVIEARKALANRLVGIRKDAGLTGDELSARCGWHPAKTSRIQSGKSAPSEDDLRAWCAACGADAQLTDLIAMARAVESMYTQWRRMERTGLRAAQESVNALYERTSLFRVYASRVIPGMVQTPEYTAAVLRTIQRERVPVDDVEEAVQARLDRQRMLFSGRHRFGLLIEEYVLRAAVCDAETMADQLNNLIAAATSPFVSLGIIPTGCDRPQLPVEDFYMFDEAEVAVELTSGYLRITQPHEIADYSRTFTALARMAVHGTRARQIITSALTTLG</sequence>
<dbReference type="SMART" id="SM00530">
    <property type="entry name" value="HTH_XRE"/>
    <property type="match status" value="1"/>
</dbReference>
<dbReference type="CDD" id="cd00093">
    <property type="entry name" value="HTH_XRE"/>
    <property type="match status" value="1"/>
</dbReference>
<dbReference type="Gene3D" id="1.10.260.40">
    <property type="entry name" value="lambda repressor-like DNA-binding domains"/>
    <property type="match status" value="1"/>
</dbReference>
<evidence type="ECO:0000313" key="2">
    <source>
        <dbReference type="EMBL" id="XDQ81547.1"/>
    </source>
</evidence>
<dbReference type="SUPFAM" id="SSF47413">
    <property type="entry name" value="lambda repressor-like DNA-binding domains"/>
    <property type="match status" value="1"/>
</dbReference>
<evidence type="ECO:0000259" key="1">
    <source>
        <dbReference type="SMART" id="SM00530"/>
    </source>
</evidence>
<dbReference type="RefSeq" id="WP_369184326.1">
    <property type="nucleotide sequence ID" value="NZ_CP163445.1"/>
</dbReference>
<dbReference type="GO" id="GO:0003677">
    <property type="term" value="F:DNA binding"/>
    <property type="evidence" value="ECO:0007669"/>
    <property type="project" value="InterPro"/>
</dbReference>
<dbReference type="InterPro" id="IPR043917">
    <property type="entry name" value="DUF5753"/>
</dbReference>
<dbReference type="Pfam" id="PF13560">
    <property type="entry name" value="HTH_31"/>
    <property type="match status" value="1"/>
</dbReference>
<dbReference type="AlphaFoldDB" id="A0AB39TQN8"/>
<dbReference type="Pfam" id="PF19054">
    <property type="entry name" value="DUF5753"/>
    <property type="match status" value="1"/>
</dbReference>
<protein>
    <submittedName>
        <fullName evidence="2">Helix-turn-helix domain-containing protein</fullName>
    </submittedName>
</protein>
<dbReference type="InterPro" id="IPR001387">
    <property type="entry name" value="Cro/C1-type_HTH"/>
</dbReference>
<name>A0AB39TQN8_9ACTN</name>
<gene>
    <name evidence="2" type="ORF">AB2U05_25285</name>
</gene>
<dbReference type="InterPro" id="IPR010982">
    <property type="entry name" value="Lambda_DNA-bd_dom_sf"/>
</dbReference>
<proteinExistence type="predicted"/>
<accession>A0AB39TQN8</accession>
<reference evidence="2" key="1">
    <citation type="submission" date="2024-07" db="EMBL/GenBank/DDBJ databases">
        <authorList>
            <person name="Yu S.T."/>
        </authorList>
    </citation>
    <scope>NUCLEOTIDE SEQUENCE</scope>
    <source>
        <strain evidence="2">Y1</strain>
    </source>
</reference>
<feature type="domain" description="HTH cro/C1-type" evidence="1">
    <location>
        <begin position="19"/>
        <end position="74"/>
    </location>
</feature>
<dbReference type="EMBL" id="CP163445">
    <property type="protein sequence ID" value="XDQ81547.1"/>
    <property type="molecule type" value="Genomic_DNA"/>
</dbReference>